<reference evidence="1 2" key="1">
    <citation type="journal article" date="2014" name="Nat. Genet.">
        <title>Genome and transcriptome of the porcine whipworm Trichuris suis.</title>
        <authorList>
            <person name="Jex A.R."/>
            <person name="Nejsum P."/>
            <person name="Schwarz E.M."/>
            <person name="Hu L."/>
            <person name="Young N.D."/>
            <person name="Hall R.S."/>
            <person name="Korhonen P.K."/>
            <person name="Liao S."/>
            <person name="Thamsborg S."/>
            <person name="Xia J."/>
            <person name="Xu P."/>
            <person name="Wang S."/>
            <person name="Scheerlinck J.P."/>
            <person name="Hofmann A."/>
            <person name="Sternberg P.W."/>
            <person name="Wang J."/>
            <person name="Gasser R.B."/>
        </authorList>
    </citation>
    <scope>NUCLEOTIDE SEQUENCE [LARGE SCALE GENOMIC DNA]</scope>
    <source>
        <strain evidence="1">DCEP-RM93M</strain>
    </source>
</reference>
<accession>A0A085LRD1</accession>
<keyword evidence="2" id="KW-1185">Reference proteome</keyword>
<proteinExistence type="predicted"/>
<gene>
    <name evidence="1" type="ORF">M513_11621</name>
</gene>
<dbReference type="Proteomes" id="UP000030764">
    <property type="component" value="Unassembled WGS sequence"/>
</dbReference>
<evidence type="ECO:0000313" key="2">
    <source>
        <dbReference type="Proteomes" id="UP000030764"/>
    </source>
</evidence>
<name>A0A085LRD1_9BILA</name>
<evidence type="ECO:0000313" key="1">
    <source>
        <dbReference type="EMBL" id="KFD47527.1"/>
    </source>
</evidence>
<feature type="non-terminal residue" evidence="1">
    <location>
        <position position="130"/>
    </location>
</feature>
<protein>
    <submittedName>
        <fullName evidence="1">Uncharacterized protein</fullName>
    </submittedName>
</protein>
<dbReference type="AlphaFoldDB" id="A0A085LRD1"/>
<dbReference type="EMBL" id="KL363324">
    <property type="protein sequence ID" value="KFD47527.1"/>
    <property type="molecule type" value="Genomic_DNA"/>
</dbReference>
<organism evidence="1 2">
    <name type="scientific">Trichuris suis</name>
    <name type="common">pig whipworm</name>
    <dbReference type="NCBI Taxonomy" id="68888"/>
    <lineage>
        <taxon>Eukaryota</taxon>
        <taxon>Metazoa</taxon>
        <taxon>Ecdysozoa</taxon>
        <taxon>Nematoda</taxon>
        <taxon>Enoplea</taxon>
        <taxon>Dorylaimia</taxon>
        <taxon>Trichinellida</taxon>
        <taxon>Trichuridae</taxon>
        <taxon>Trichuris</taxon>
    </lineage>
</organism>
<sequence>MPITAAENVQGTQKCPVCQSDDLIPWALIEHLSVKHAMYISRLERSLHIPNWGETTETFTGLFCPACSINFHCLPDFHQHLAHIHLRQIFRTPRAGVCVVVCEMRLQTEDSSKFPKSLKLQFRVTGDVHD</sequence>